<feature type="transmembrane region" description="Helical" evidence="6">
    <location>
        <begin position="913"/>
        <end position="935"/>
    </location>
</feature>
<keyword evidence="6" id="KW-0812">Transmembrane</keyword>
<keyword evidence="9" id="KW-1185">Reference proteome</keyword>
<accession>A0A4Q2DMX8</accession>
<feature type="compositionally biased region" description="Polar residues" evidence="5">
    <location>
        <begin position="814"/>
        <end position="826"/>
    </location>
</feature>
<dbReference type="AlphaFoldDB" id="A0A4Q2DMX8"/>
<evidence type="ECO:0000256" key="6">
    <source>
        <dbReference type="SAM" id="Phobius"/>
    </source>
</evidence>
<keyword evidence="6" id="KW-0472">Membrane</keyword>
<dbReference type="PANTHER" id="PTHR14155">
    <property type="entry name" value="RING FINGER DOMAIN-CONTAINING"/>
    <property type="match status" value="1"/>
</dbReference>
<dbReference type="PANTHER" id="PTHR14155:SF627">
    <property type="entry name" value="OS06G0192800 PROTEIN"/>
    <property type="match status" value="1"/>
</dbReference>
<dbReference type="Pfam" id="PF13639">
    <property type="entry name" value="zf-RING_2"/>
    <property type="match status" value="1"/>
</dbReference>
<sequence>MQPYPNAPTATHSKPLNLVDVGPTPGVLDPTQKARVLRSPNSTLHFSAFDPLTASGQDVNLEFRKLNIQEDKYPPKRIVLEVSPNGQSSWRFVPRARKEEGVDDEGVWPRVIDLCGQLAYCSQDQWDIYKLDSFYECVVHPIPALSTIRVKDENAPPQGRRAPTPAGKRVFESDDTLEHIPKKRAHLDVTMESVRDTSEDEHGDDEDEDEALVAEMITDERQYRNPKSPVATRRVRLKTPAKTRKAHPTPRAMRKKPSHSVPPESSKKRKEAYESMFDAIQEGDEIELSYSPRKRANIEPSSAERRAPSVPSGAGQRELRAKRREREEQKRKRWEEEQKARIRQREAQLMQDIMNGVPPLQQFQPHPPSGYYHPEIDRDSSMRGFSDFEDGSSKPGPTSTAFSSSEDAARAAELEESRRKMAQLEADRPIWEKAAHERRAREEAEEAAARAKAEAKKRQEEERVRHERERFRQEQREAETQRRREEARKEAERVERARERQAKKERWTSGRWTTARAIERFREVSKTFSETQFSKDNPLAIDDVPWPTLQRPDELSLPEDVDWDSVEHFFEVLKNHMKTQDYITLVEKNSRAFHPDRWRSRGLFKAIVDPEERNWMEIAATTVSQALTPIWQKPDPSSSVALAVLQHWSTDLHTSLNAPTAGASTTAGHPAASSNPLVPPQSATNPTANPLPFQQANQGWFRSILSSLGIGRNATQARKTEMALLWNLCWGFAQVAVISTLVALSGTRWKSKDNSSRTEWEACDRPLGVWACLWVARVVIATGMAYWDFVRVKMARRLQPNAANAVTGQPAPGVTSNTQSTPAAQSNAFPQIDPESPFPQPTEPPPPVHLPYTHLYSRLTLFSSLLTLSWFLTAHILQYTSLNTCRHTSPHLWWLTFGILCIMYVMVLEVLLLGFIVLVLAPILFVFWNIFLFIIGRHPAQNPHMIKPDISKLPKSLVDRIPLVMYIPPPPSAKSPDTDNKNAETPTASSPNPEHEYPPQQPELLTQPTPSKKSRFRFFKRKTKDSKDNTEGGSAGATSPSTEKEQEVWEGQYEKSEYPFVVLEGNRASCAICLMDFEEPKRKHAHASSSRPAPGEASSSSSPISNQADAQGELRLADAGDGAQPLRLLACGHVFHQTCLDPWLVDVSGRCPVCQRPVEAKELKKRKKMNR</sequence>
<keyword evidence="1" id="KW-0479">Metal-binding</keyword>
<feature type="region of interest" description="Disordered" evidence="5">
    <location>
        <begin position="1083"/>
        <end position="1108"/>
    </location>
</feature>
<gene>
    <name evidence="8" type="ORF">EST38_g4466</name>
</gene>
<evidence type="ECO:0000256" key="3">
    <source>
        <dbReference type="ARBA" id="ARBA00022833"/>
    </source>
</evidence>
<feature type="transmembrane region" description="Helical" evidence="6">
    <location>
        <begin position="767"/>
        <end position="787"/>
    </location>
</feature>
<feature type="compositionally biased region" description="Basic and acidic residues" evidence="5">
    <location>
        <begin position="425"/>
        <end position="502"/>
    </location>
</feature>
<feature type="compositionally biased region" description="Polar residues" evidence="5">
    <location>
        <begin position="983"/>
        <end position="992"/>
    </location>
</feature>
<dbReference type="Gene3D" id="3.30.40.10">
    <property type="entry name" value="Zinc/RING finger domain, C3HC4 (zinc finger)"/>
    <property type="match status" value="1"/>
</dbReference>
<feature type="transmembrane region" description="Helical" evidence="6">
    <location>
        <begin position="891"/>
        <end position="907"/>
    </location>
</feature>
<feature type="region of interest" description="Disordered" evidence="5">
    <location>
        <begin position="656"/>
        <end position="690"/>
    </location>
</feature>
<feature type="compositionally biased region" description="Basic and acidic residues" evidence="5">
    <location>
        <begin position="324"/>
        <end position="346"/>
    </location>
</feature>
<dbReference type="SMART" id="SM00184">
    <property type="entry name" value="RING"/>
    <property type="match status" value="1"/>
</dbReference>
<feature type="region of interest" description="Disordered" evidence="5">
    <location>
        <begin position="1"/>
        <end position="27"/>
    </location>
</feature>
<dbReference type="SUPFAM" id="SSF57850">
    <property type="entry name" value="RING/U-box"/>
    <property type="match status" value="1"/>
</dbReference>
<dbReference type="OrthoDB" id="8062037at2759"/>
<dbReference type="InterPro" id="IPR053238">
    <property type="entry name" value="RING-H2_zinc_finger"/>
</dbReference>
<feature type="domain" description="RING-type" evidence="7">
    <location>
        <begin position="1070"/>
        <end position="1155"/>
    </location>
</feature>
<feature type="compositionally biased region" description="Basic and acidic residues" evidence="5">
    <location>
        <begin position="407"/>
        <end position="419"/>
    </location>
</feature>
<reference evidence="8 9" key="1">
    <citation type="submission" date="2019-01" db="EMBL/GenBank/DDBJ databases">
        <title>Draft genome sequence of Psathyrella aberdarensis IHI B618.</title>
        <authorList>
            <person name="Buettner E."/>
            <person name="Kellner H."/>
        </authorList>
    </citation>
    <scope>NUCLEOTIDE SEQUENCE [LARGE SCALE GENOMIC DNA]</scope>
    <source>
        <strain evidence="8 9">IHI B618</strain>
    </source>
</reference>
<dbReference type="InterPro" id="IPR013083">
    <property type="entry name" value="Znf_RING/FYVE/PHD"/>
</dbReference>
<evidence type="ECO:0000313" key="9">
    <source>
        <dbReference type="Proteomes" id="UP000290288"/>
    </source>
</evidence>
<feature type="compositionally biased region" description="Basic residues" evidence="5">
    <location>
        <begin position="233"/>
        <end position="258"/>
    </location>
</feature>
<evidence type="ECO:0000256" key="2">
    <source>
        <dbReference type="ARBA" id="ARBA00022771"/>
    </source>
</evidence>
<organism evidence="8 9">
    <name type="scientific">Candolleomyces aberdarensis</name>
    <dbReference type="NCBI Taxonomy" id="2316362"/>
    <lineage>
        <taxon>Eukaryota</taxon>
        <taxon>Fungi</taxon>
        <taxon>Dikarya</taxon>
        <taxon>Basidiomycota</taxon>
        <taxon>Agaricomycotina</taxon>
        <taxon>Agaricomycetes</taxon>
        <taxon>Agaricomycetidae</taxon>
        <taxon>Agaricales</taxon>
        <taxon>Agaricineae</taxon>
        <taxon>Psathyrellaceae</taxon>
        <taxon>Candolleomyces</taxon>
    </lineage>
</organism>
<feature type="region of interest" description="Disordered" evidence="5">
    <location>
        <begin position="970"/>
        <end position="1050"/>
    </location>
</feature>
<proteinExistence type="predicted"/>
<feature type="transmembrane region" description="Helical" evidence="6">
    <location>
        <begin position="855"/>
        <end position="879"/>
    </location>
</feature>
<feature type="transmembrane region" description="Helical" evidence="6">
    <location>
        <begin position="724"/>
        <end position="746"/>
    </location>
</feature>
<evidence type="ECO:0000256" key="1">
    <source>
        <dbReference type="ARBA" id="ARBA00022723"/>
    </source>
</evidence>
<evidence type="ECO:0000259" key="7">
    <source>
        <dbReference type="PROSITE" id="PS50089"/>
    </source>
</evidence>
<feature type="region of interest" description="Disordered" evidence="5">
    <location>
        <begin position="804"/>
        <end position="826"/>
    </location>
</feature>
<evidence type="ECO:0000313" key="8">
    <source>
        <dbReference type="EMBL" id="RXW21389.1"/>
    </source>
</evidence>
<dbReference type="InterPro" id="IPR001841">
    <property type="entry name" value="Znf_RING"/>
</dbReference>
<feature type="region of interest" description="Disordered" evidence="5">
    <location>
        <begin position="216"/>
        <end position="502"/>
    </location>
</feature>
<comment type="caution">
    <text evidence="8">The sequence shown here is derived from an EMBL/GenBank/DDBJ whole genome shotgun (WGS) entry which is preliminary data.</text>
</comment>
<feature type="compositionally biased region" description="Low complexity" evidence="5">
    <location>
        <begin position="1087"/>
        <end position="1105"/>
    </location>
</feature>
<dbReference type="PROSITE" id="PS50089">
    <property type="entry name" value="ZF_RING_2"/>
    <property type="match status" value="1"/>
</dbReference>
<keyword evidence="6" id="KW-1133">Transmembrane helix</keyword>
<keyword evidence="3" id="KW-0862">Zinc</keyword>
<dbReference type="GO" id="GO:0008270">
    <property type="term" value="F:zinc ion binding"/>
    <property type="evidence" value="ECO:0007669"/>
    <property type="project" value="UniProtKB-KW"/>
</dbReference>
<name>A0A4Q2DMX8_9AGAR</name>
<feature type="compositionally biased region" description="Basic residues" evidence="5">
    <location>
        <begin position="1012"/>
        <end position="1024"/>
    </location>
</feature>
<evidence type="ECO:0000256" key="4">
    <source>
        <dbReference type="PROSITE-ProRule" id="PRU00175"/>
    </source>
</evidence>
<dbReference type="STRING" id="2316362.A0A4Q2DMX8"/>
<evidence type="ECO:0000256" key="5">
    <source>
        <dbReference type="SAM" id="MobiDB-lite"/>
    </source>
</evidence>
<keyword evidence="2 4" id="KW-0863">Zinc-finger</keyword>
<dbReference type="EMBL" id="SDEE01000109">
    <property type="protein sequence ID" value="RXW21389.1"/>
    <property type="molecule type" value="Genomic_DNA"/>
</dbReference>
<dbReference type="Proteomes" id="UP000290288">
    <property type="component" value="Unassembled WGS sequence"/>
</dbReference>
<feature type="compositionally biased region" description="Low complexity" evidence="5">
    <location>
        <begin position="1002"/>
        <end position="1011"/>
    </location>
</feature>
<protein>
    <recommendedName>
        <fullName evidence="7">RING-type domain-containing protein</fullName>
    </recommendedName>
</protein>